<dbReference type="AlphaFoldDB" id="A0A9N9J8E1"/>
<evidence type="ECO:0000313" key="2">
    <source>
        <dbReference type="Proteomes" id="UP000789759"/>
    </source>
</evidence>
<proteinExistence type="predicted"/>
<comment type="caution">
    <text evidence="1">The sequence shown here is derived from an EMBL/GenBank/DDBJ whole genome shotgun (WGS) entry which is preliminary data.</text>
</comment>
<name>A0A9N9J8E1_9GLOM</name>
<dbReference type="Proteomes" id="UP000789759">
    <property type="component" value="Unassembled WGS sequence"/>
</dbReference>
<organism evidence="1 2">
    <name type="scientific">Cetraspora pellucida</name>
    <dbReference type="NCBI Taxonomy" id="1433469"/>
    <lineage>
        <taxon>Eukaryota</taxon>
        <taxon>Fungi</taxon>
        <taxon>Fungi incertae sedis</taxon>
        <taxon>Mucoromycota</taxon>
        <taxon>Glomeromycotina</taxon>
        <taxon>Glomeromycetes</taxon>
        <taxon>Diversisporales</taxon>
        <taxon>Gigasporaceae</taxon>
        <taxon>Cetraspora</taxon>
    </lineage>
</organism>
<gene>
    <name evidence="1" type="ORF">CPELLU_LOCUS15749</name>
</gene>
<dbReference type="EMBL" id="CAJVQA010021430">
    <property type="protein sequence ID" value="CAG8768877.1"/>
    <property type="molecule type" value="Genomic_DNA"/>
</dbReference>
<sequence length="49" mass="5461">VPEELAGLVEGYLMSELNIPRRGYTRRGLAEPKGRMLANCHSGIDVYVE</sequence>
<reference evidence="1" key="1">
    <citation type="submission" date="2021-06" db="EMBL/GenBank/DDBJ databases">
        <authorList>
            <person name="Kallberg Y."/>
            <person name="Tangrot J."/>
            <person name="Rosling A."/>
        </authorList>
    </citation>
    <scope>NUCLEOTIDE SEQUENCE</scope>
    <source>
        <strain evidence="1">FL966</strain>
    </source>
</reference>
<accession>A0A9N9J8E1</accession>
<evidence type="ECO:0000313" key="1">
    <source>
        <dbReference type="EMBL" id="CAG8768877.1"/>
    </source>
</evidence>
<feature type="non-terminal residue" evidence="1">
    <location>
        <position position="49"/>
    </location>
</feature>
<protein>
    <submittedName>
        <fullName evidence="1">3234_t:CDS:1</fullName>
    </submittedName>
</protein>
<keyword evidence="2" id="KW-1185">Reference proteome</keyword>